<evidence type="ECO:0000256" key="3">
    <source>
        <dbReference type="SAM" id="MobiDB-lite"/>
    </source>
</evidence>
<gene>
    <name evidence="5" type="ORF">BJG266_LOCUS9734</name>
    <name evidence="6" type="ORF">QVE165_LOCUS35231</name>
    <name evidence="7" type="ORF">QVE165_LOCUS42673</name>
</gene>
<dbReference type="PROSITE" id="PS51746">
    <property type="entry name" value="PPM_2"/>
    <property type="match status" value="1"/>
</dbReference>
<dbReference type="Proteomes" id="UP000663877">
    <property type="component" value="Unassembled WGS sequence"/>
</dbReference>
<comment type="similarity">
    <text evidence="1 2">Belongs to the PP2C family.</text>
</comment>
<dbReference type="Proteomes" id="UP000663832">
    <property type="component" value="Unassembled WGS sequence"/>
</dbReference>
<evidence type="ECO:0000313" key="6">
    <source>
        <dbReference type="EMBL" id="CAF1373240.1"/>
    </source>
</evidence>
<evidence type="ECO:0000259" key="4">
    <source>
        <dbReference type="PROSITE" id="PS51746"/>
    </source>
</evidence>
<evidence type="ECO:0000313" key="7">
    <source>
        <dbReference type="EMBL" id="CAF1487888.1"/>
    </source>
</evidence>
<comment type="cofactor">
    <cofactor evidence="2">
        <name>Mn(2+)</name>
        <dbReference type="ChEBI" id="CHEBI:29035"/>
    </cofactor>
</comment>
<accession>A0A815J1X4</accession>
<dbReference type="GO" id="GO:0005739">
    <property type="term" value="C:mitochondrion"/>
    <property type="evidence" value="ECO:0007669"/>
    <property type="project" value="TreeGrafter"/>
</dbReference>
<dbReference type="SMART" id="SM00331">
    <property type="entry name" value="PP2C_SIG"/>
    <property type="match status" value="1"/>
</dbReference>
<dbReference type="EC" id="3.1.3.16" evidence="2"/>
<dbReference type="PANTHER" id="PTHR12320:SF1">
    <property type="entry name" value="PROTEIN PHOSPHATASE PTC7 HOMOLOG"/>
    <property type="match status" value="1"/>
</dbReference>
<organism evidence="6 8">
    <name type="scientific">Adineta steineri</name>
    <dbReference type="NCBI Taxonomy" id="433720"/>
    <lineage>
        <taxon>Eukaryota</taxon>
        <taxon>Metazoa</taxon>
        <taxon>Spiralia</taxon>
        <taxon>Gnathifera</taxon>
        <taxon>Rotifera</taxon>
        <taxon>Eurotatoria</taxon>
        <taxon>Bdelloidea</taxon>
        <taxon>Adinetida</taxon>
        <taxon>Adinetidae</taxon>
        <taxon>Adineta</taxon>
    </lineage>
</organism>
<dbReference type="OrthoDB" id="60843at2759"/>
<keyword evidence="2" id="KW-0479">Metal-binding</keyword>
<name>A0A815J1X4_9BILA</name>
<dbReference type="EMBL" id="CAJNOM010000340">
    <property type="protein sequence ID" value="CAF1373240.1"/>
    <property type="molecule type" value="Genomic_DNA"/>
</dbReference>
<keyword evidence="2" id="KW-0904">Protein phosphatase</keyword>
<keyword evidence="2" id="KW-0464">Manganese</keyword>
<keyword evidence="2" id="KW-0460">Magnesium</keyword>
<evidence type="ECO:0000313" key="5">
    <source>
        <dbReference type="EMBL" id="CAF0886886.1"/>
    </source>
</evidence>
<dbReference type="PANTHER" id="PTHR12320">
    <property type="entry name" value="PROTEIN PHOSPHATASE 2C"/>
    <property type="match status" value="1"/>
</dbReference>
<comment type="catalytic activity">
    <reaction evidence="2">
        <text>O-phospho-L-threonyl-[protein] + H2O = L-threonyl-[protein] + phosphate</text>
        <dbReference type="Rhea" id="RHEA:47004"/>
        <dbReference type="Rhea" id="RHEA-COMP:11060"/>
        <dbReference type="Rhea" id="RHEA-COMP:11605"/>
        <dbReference type="ChEBI" id="CHEBI:15377"/>
        <dbReference type="ChEBI" id="CHEBI:30013"/>
        <dbReference type="ChEBI" id="CHEBI:43474"/>
        <dbReference type="ChEBI" id="CHEBI:61977"/>
        <dbReference type="EC" id="3.1.3.16"/>
    </reaction>
</comment>
<dbReference type="EMBL" id="CAJNOM010000531">
    <property type="protein sequence ID" value="CAF1487888.1"/>
    <property type="molecule type" value="Genomic_DNA"/>
</dbReference>
<dbReference type="SMART" id="SM00332">
    <property type="entry name" value="PP2Cc"/>
    <property type="match status" value="1"/>
</dbReference>
<reference evidence="6" key="1">
    <citation type="submission" date="2021-02" db="EMBL/GenBank/DDBJ databases">
        <authorList>
            <person name="Nowell W R."/>
        </authorList>
    </citation>
    <scope>NUCLEOTIDE SEQUENCE</scope>
</reference>
<dbReference type="SUPFAM" id="SSF81606">
    <property type="entry name" value="PP2C-like"/>
    <property type="match status" value="1"/>
</dbReference>
<dbReference type="EMBL" id="CAJNOI010000032">
    <property type="protein sequence ID" value="CAF0886886.1"/>
    <property type="molecule type" value="Genomic_DNA"/>
</dbReference>
<feature type="domain" description="PPM-type phosphatase" evidence="4">
    <location>
        <begin position="216"/>
        <end position="449"/>
    </location>
</feature>
<evidence type="ECO:0000256" key="1">
    <source>
        <dbReference type="ARBA" id="ARBA00006702"/>
    </source>
</evidence>
<evidence type="ECO:0000256" key="2">
    <source>
        <dbReference type="RuleBase" id="RU366020"/>
    </source>
</evidence>
<protein>
    <recommendedName>
        <fullName evidence="2">Protein phosphatase</fullName>
        <ecNumber evidence="2">3.1.3.16</ecNumber>
    </recommendedName>
</protein>
<comment type="catalytic activity">
    <reaction evidence="2">
        <text>O-phospho-L-seryl-[protein] + H2O = L-seryl-[protein] + phosphate</text>
        <dbReference type="Rhea" id="RHEA:20629"/>
        <dbReference type="Rhea" id="RHEA-COMP:9863"/>
        <dbReference type="Rhea" id="RHEA-COMP:11604"/>
        <dbReference type="ChEBI" id="CHEBI:15377"/>
        <dbReference type="ChEBI" id="CHEBI:29999"/>
        <dbReference type="ChEBI" id="CHEBI:43474"/>
        <dbReference type="ChEBI" id="CHEBI:83421"/>
        <dbReference type="EC" id="3.1.3.16"/>
    </reaction>
</comment>
<dbReference type="InterPro" id="IPR036457">
    <property type="entry name" value="PPM-type-like_dom_sf"/>
</dbReference>
<feature type="region of interest" description="Disordered" evidence="3">
    <location>
        <begin position="94"/>
        <end position="129"/>
    </location>
</feature>
<evidence type="ECO:0000313" key="8">
    <source>
        <dbReference type="Proteomes" id="UP000663832"/>
    </source>
</evidence>
<keyword evidence="8" id="KW-1185">Reference proteome</keyword>
<feature type="compositionally biased region" description="Polar residues" evidence="3">
    <location>
        <begin position="94"/>
        <end position="111"/>
    </location>
</feature>
<dbReference type="InterPro" id="IPR001932">
    <property type="entry name" value="PPM-type_phosphatase-like_dom"/>
</dbReference>
<comment type="cofactor">
    <cofactor evidence="2">
        <name>Mg(2+)</name>
        <dbReference type="ChEBI" id="CHEBI:18420"/>
    </cofactor>
</comment>
<proteinExistence type="inferred from homology"/>
<feature type="compositionally biased region" description="Low complexity" evidence="3">
    <location>
        <begin position="119"/>
        <end position="128"/>
    </location>
</feature>
<dbReference type="Gene3D" id="3.60.40.10">
    <property type="entry name" value="PPM-type phosphatase domain"/>
    <property type="match status" value="1"/>
</dbReference>
<dbReference type="GO" id="GO:0004722">
    <property type="term" value="F:protein serine/threonine phosphatase activity"/>
    <property type="evidence" value="ECO:0007669"/>
    <property type="project" value="UniProtKB-EC"/>
</dbReference>
<dbReference type="AlphaFoldDB" id="A0A815J1X4"/>
<dbReference type="Pfam" id="PF07228">
    <property type="entry name" value="SpoIIE"/>
    <property type="match status" value="1"/>
</dbReference>
<comment type="caution">
    <text evidence="6">The sequence shown here is derived from an EMBL/GenBank/DDBJ whole genome shotgun (WGS) entry which is preliminary data.</text>
</comment>
<sequence>MPLQSSRFSDAYEVYVDYGKGKPIKMNKNEAIFIDVEKFLIEQIDQKTMMTNKKFYENKLSNKNVYKHDLMINNEESLIGKVIRRSNYYQYGQENISPPISRNYQSTFTPDSSPRHSSHSSSSTSSSRTEPKIIYDDTWLTNKQYNPRINAFLDYVHDRFNDKTKQLCTERKSTRTSIDEISPRSTISERIYPIIKEKNLCLHIAVNGVSKSLRGQIPLSNLNINNGDFGDDAGMFVDTRNSCFVGLADGAGGNRSLGINPADFSQAVLSACRNLLRKHTVHSKQLPALLLAAMDHVEASAIRGSSTLCLLALDKQEHTLTSLNIGDSGFVIYRNNEIYRRSTSTMNPNGAGPRQLFSLNDSLGLPCFINENEILRDCSLDTMKVQKGDVIILSSDGLWDVIKTDQLQQIIKRNTNNYLQNLADDLLNQAVEGYIVDSRDDILIIACRVDEV</sequence>
<dbReference type="InterPro" id="IPR039123">
    <property type="entry name" value="PPTC7"/>
</dbReference>
<dbReference type="GO" id="GO:0046872">
    <property type="term" value="F:metal ion binding"/>
    <property type="evidence" value="ECO:0007669"/>
    <property type="project" value="UniProtKB-UniRule"/>
</dbReference>
<keyword evidence="2" id="KW-0378">Hydrolase</keyword>